<keyword evidence="2" id="KW-1185">Reference proteome</keyword>
<dbReference type="InterPro" id="IPR029063">
    <property type="entry name" value="SAM-dependent_MTases_sf"/>
</dbReference>
<accession>A0ABU8XS85</accession>
<dbReference type="Pfam" id="PF08003">
    <property type="entry name" value="Methyltransf_9"/>
    <property type="match status" value="1"/>
</dbReference>
<dbReference type="GO" id="GO:0008168">
    <property type="term" value="F:methyltransferase activity"/>
    <property type="evidence" value="ECO:0007669"/>
    <property type="project" value="UniProtKB-KW"/>
</dbReference>
<dbReference type="SUPFAM" id="SSF53335">
    <property type="entry name" value="S-adenosyl-L-methionine-dependent methyltransferases"/>
    <property type="match status" value="1"/>
</dbReference>
<gene>
    <name evidence="1" type="ORF">U1T56_13025</name>
</gene>
<organism evidence="1 2">
    <name type="scientific">Benzoatithermus flavus</name>
    <dbReference type="NCBI Taxonomy" id="3108223"/>
    <lineage>
        <taxon>Bacteria</taxon>
        <taxon>Pseudomonadati</taxon>
        <taxon>Pseudomonadota</taxon>
        <taxon>Alphaproteobacteria</taxon>
        <taxon>Geminicoccales</taxon>
        <taxon>Geminicoccaceae</taxon>
        <taxon>Benzoatithermus</taxon>
    </lineage>
</organism>
<dbReference type="CDD" id="cd02440">
    <property type="entry name" value="AdoMet_MTases"/>
    <property type="match status" value="1"/>
</dbReference>
<dbReference type="NCBIfam" id="TIGR04290">
    <property type="entry name" value="meth_Rta_06860"/>
    <property type="match status" value="1"/>
</dbReference>
<dbReference type="GO" id="GO:0032259">
    <property type="term" value="P:methylation"/>
    <property type="evidence" value="ECO:0007669"/>
    <property type="project" value="UniProtKB-KW"/>
</dbReference>
<dbReference type="RefSeq" id="WP_418159928.1">
    <property type="nucleotide sequence ID" value="NZ_JBBLZC010000012.1"/>
</dbReference>
<dbReference type="Gene3D" id="3.40.50.150">
    <property type="entry name" value="Vaccinia Virus protein VP39"/>
    <property type="match status" value="1"/>
</dbReference>
<reference evidence="1 2" key="1">
    <citation type="submission" date="2024-01" db="EMBL/GenBank/DDBJ databases">
        <title>Multi-omics insights into the function and evolution of sodium benzoate biodegradation pathways in Benzoatithermus flavus gen. nov., sp. nov. from hot spring.</title>
        <authorList>
            <person name="Hu C.-J."/>
            <person name="Li W.-J."/>
        </authorList>
    </citation>
    <scope>NUCLEOTIDE SEQUENCE [LARGE SCALE GENOMIC DNA]</scope>
    <source>
        <strain evidence="1 2">SYSU G07066</strain>
    </source>
</reference>
<dbReference type="InterPro" id="IPR027555">
    <property type="entry name" value="Mo5U34_MeTrfas-like"/>
</dbReference>
<proteinExistence type="predicted"/>
<sequence>MTDEVPPSDQEHIRRRIHELGPWFHNMNLGGIWTAPEHFLGDYPAIKWQRFAHAIPADLSGKSVLDIGCNAGFYALEMKRRGAARVVAIDSDEDYLAQARFAAEVTGAKIEFRKLSVYDVAKLGERFDLVLFMGVFYHLRHPLLALDLIHAHVAKDLLVFQSLQRGSTEVELVAEDYPFFDTAMFDRPGYPKMHFIEHRYAGDPTNWWAPNRACVEAMLRSAGFEILCRPEDEVFVCRWCQVAYGPDGPYPVYPARGEEA</sequence>
<name>A0ABU8XS85_9PROT</name>
<protein>
    <submittedName>
        <fullName evidence="1">TIGR04290 family methyltransferase</fullName>
    </submittedName>
</protein>
<evidence type="ECO:0000313" key="2">
    <source>
        <dbReference type="Proteomes" id="UP001375743"/>
    </source>
</evidence>
<keyword evidence="1" id="KW-0489">Methyltransferase</keyword>
<keyword evidence="1" id="KW-0808">Transferase</keyword>
<dbReference type="EMBL" id="JBBLZC010000012">
    <property type="protein sequence ID" value="MEK0084080.1"/>
    <property type="molecule type" value="Genomic_DNA"/>
</dbReference>
<dbReference type="PANTHER" id="PTHR43861">
    <property type="entry name" value="TRANS-ACONITATE 2-METHYLTRANSFERASE-RELATED"/>
    <property type="match status" value="1"/>
</dbReference>
<dbReference type="Proteomes" id="UP001375743">
    <property type="component" value="Unassembled WGS sequence"/>
</dbReference>
<comment type="caution">
    <text evidence="1">The sequence shown here is derived from an EMBL/GenBank/DDBJ whole genome shotgun (WGS) entry which is preliminary data.</text>
</comment>
<evidence type="ECO:0000313" key="1">
    <source>
        <dbReference type="EMBL" id="MEK0084080.1"/>
    </source>
</evidence>
<dbReference type="InterPro" id="IPR027554">
    <property type="entry name" value="Meth_Rta_06860"/>
</dbReference>